<reference evidence="12 13" key="1">
    <citation type="submission" date="2014-12" db="EMBL/GenBank/DDBJ databases">
        <title>Whole genome sequencing of Sphingobium xenophagum OW59.</title>
        <authorList>
            <person name="Ohta Y."/>
            <person name="Nishi S."/>
            <person name="Hatada Y."/>
        </authorList>
    </citation>
    <scope>NUCLEOTIDE SEQUENCE [LARGE SCALE GENOMIC DNA]</scope>
    <source>
        <strain evidence="12 13">OW59</strain>
    </source>
</reference>
<dbReference type="GO" id="GO:0003909">
    <property type="term" value="F:DNA ligase activity"/>
    <property type="evidence" value="ECO:0007669"/>
    <property type="project" value="TreeGrafter"/>
</dbReference>
<dbReference type="InterPro" id="IPR052915">
    <property type="entry name" value="RtcB-like"/>
</dbReference>
<comment type="cofactor">
    <cofactor evidence="11">
        <name>Mn(2+)</name>
        <dbReference type="ChEBI" id="CHEBI:29035"/>
    </cofactor>
    <text evidence="11">Binds 2 manganese ions per subunit.</text>
</comment>
<evidence type="ECO:0000256" key="3">
    <source>
        <dbReference type="ARBA" id="ARBA00022723"/>
    </source>
</evidence>
<feature type="binding site" evidence="10">
    <location>
        <begin position="345"/>
        <end position="348"/>
    </location>
    <ligand>
        <name>GMP</name>
        <dbReference type="ChEBI" id="CHEBI:58115"/>
    </ligand>
</feature>
<evidence type="ECO:0000256" key="7">
    <source>
        <dbReference type="ARBA" id="ARBA00023211"/>
    </source>
</evidence>
<name>A0A401IWQ0_SPHXE</name>
<evidence type="ECO:0000256" key="1">
    <source>
        <dbReference type="ARBA" id="ARBA00012726"/>
    </source>
</evidence>
<sequence length="416" mass="45433">MIVSRRSAMTDTTYEFRHVEGGVPIKMWTRGVPVADKARDQLSRAAQMPFIFRHVAAMPDVHVGIGATVGSVIPTKGAVIPAAVGVDIGCGMMAARTSLMAHDLPDNLEGIRSAIEQTVPHGRDVGRGKRDKGSWGSPPPAIVEAWATLVARFDRICEKFPRLKNTNNLVHLGTLGTGNHFIELCLDQEARVWVMLHSGSRGVGNAIGTFFIELAKQDMRKWHINLPDEDLAYFPEGTDHFDDYVEAVGWAQDFAALNRRMMMTNVIAALRSVIAKPFEAELEAVSCHHNYVTRENHFGENVLVTRKGAVRAAKGALGIIPGSMGAKSFIVRGLGNPESFDSCSHGAGRVMSRNEAKRLVTLDEHVRDTEGVECRKDVGVIDETPKAYKPIEAVMAAQADLVEIVHTLKQVVCVKG</sequence>
<dbReference type="InterPro" id="IPR001233">
    <property type="entry name" value="RtcB"/>
</dbReference>
<feature type="binding site" evidence="10">
    <location>
        <begin position="321"/>
        <end position="324"/>
    </location>
    <ligand>
        <name>GMP</name>
        <dbReference type="ChEBI" id="CHEBI:58115"/>
    </ligand>
</feature>
<comment type="catalytic activity">
    <reaction evidence="8">
        <text>a 3'-end 3'-phospho-ribonucleotide-RNA + a 5'-end dephospho-ribonucleoside-RNA + GTP = a ribonucleotidyl-ribonucleotide-RNA + GMP + diphosphate</text>
        <dbReference type="Rhea" id="RHEA:68076"/>
        <dbReference type="Rhea" id="RHEA-COMP:10463"/>
        <dbReference type="Rhea" id="RHEA-COMP:13936"/>
        <dbReference type="Rhea" id="RHEA-COMP:17355"/>
        <dbReference type="ChEBI" id="CHEBI:33019"/>
        <dbReference type="ChEBI" id="CHEBI:37565"/>
        <dbReference type="ChEBI" id="CHEBI:58115"/>
        <dbReference type="ChEBI" id="CHEBI:83062"/>
        <dbReference type="ChEBI" id="CHEBI:138284"/>
        <dbReference type="ChEBI" id="CHEBI:173118"/>
        <dbReference type="EC" id="6.5.1.8"/>
    </reaction>
</comment>
<dbReference type="GO" id="GO:0005525">
    <property type="term" value="F:GTP binding"/>
    <property type="evidence" value="ECO:0007669"/>
    <property type="project" value="UniProtKB-KW"/>
</dbReference>
<proteinExistence type="predicted"/>
<evidence type="ECO:0000256" key="8">
    <source>
        <dbReference type="ARBA" id="ARBA00047746"/>
    </source>
</evidence>
<accession>A0A401IWQ0</accession>
<evidence type="ECO:0000256" key="5">
    <source>
        <dbReference type="ARBA" id="ARBA00022800"/>
    </source>
</evidence>
<dbReference type="GO" id="GO:0006281">
    <property type="term" value="P:DNA repair"/>
    <property type="evidence" value="ECO:0007669"/>
    <property type="project" value="TreeGrafter"/>
</dbReference>
<dbReference type="InterPro" id="IPR036025">
    <property type="entry name" value="RtcB-like_sf"/>
</dbReference>
<comment type="caution">
    <text evidence="12">The sequence shown here is derived from an EMBL/GenBank/DDBJ whole genome shotgun (WGS) entry which is preliminary data.</text>
</comment>
<evidence type="ECO:0000256" key="11">
    <source>
        <dbReference type="PIRSR" id="PIRSR601233-3"/>
    </source>
</evidence>
<protein>
    <recommendedName>
        <fullName evidence="1">3'-phosphate/5'-hydroxy nucleic acid ligase</fullName>
        <ecNumber evidence="1">6.5.1.8</ecNumber>
    </recommendedName>
</protein>
<keyword evidence="2 12" id="KW-0436">Ligase</keyword>
<keyword evidence="6 10" id="KW-0342">GTP-binding</keyword>
<dbReference type="PANTHER" id="PTHR43749:SF2">
    <property type="entry name" value="RNA-SPLICING LIGASE RTCB"/>
    <property type="match status" value="1"/>
</dbReference>
<keyword evidence="13" id="KW-1185">Reference proteome</keyword>
<feature type="active site" description="GMP-histidine intermediate" evidence="9">
    <location>
        <position position="345"/>
    </location>
</feature>
<dbReference type="GO" id="GO:0030145">
    <property type="term" value="F:manganese ion binding"/>
    <property type="evidence" value="ECO:0007669"/>
    <property type="project" value="TreeGrafter"/>
</dbReference>
<keyword evidence="4 10" id="KW-0547">Nucleotide-binding</keyword>
<dbReference type="GO" id="GO:0042245">
    <property type="term" value="P:RNA repair"/>
    <property type="evidence" value="ECO:0007669"/>
    <property type="project" value="UniProtKB-KW"/>
</dbReference>
<evidence type="ECO:0000256" key="4">
    <source>
        <dbReference type="ARBA" id="ARBA00022741"/>
    </source>
</evidence>
<evidence type="ECO:0000256" key="10">
    <source>
        <dbReference type="PIRSR" id="PIRSR601233-2"/>
    </source>
</evidence>
<keyword evidence="7 11" id="KW-0464">Manganese</keyword>
<dbReference type="AlphaFoldDB" id="A0A401IWQ0"/>
<feature type="binding site" evidence="11">
    <location>
        <position position="289"/>
    </location>
    <ligand>
        <name>Mn(2+)</name>
        <dbReference type="ChEBI" id="CHEBI:29035"/>
        <label>2</label>
    </ligand>
</feature>
<evidence type="ECO:0000313" key="12">
    <source>
        <dbReference type="EMBL" id="GBH28820.1"/>
    </source>
</evidence>
<dbReference type="EC" id="6.5.1.8" evidence="1"/>
<dbReference type="SUPFAM" id="SSF103365">
    <property type="entry name" value="Hypothetical protein PH1602"/>
    <property type="match status" value="1"/>
</dbReference>
<dbReference type="Proteomes" id="UP000290975">
    <property type="component" value="Unassembled WGS sequence"/>
</dbReference>
<dbReference type="Pfam" id="PF01139">
    <property type="entry name" value="RtcB"/>
    <property type="match status" value="1"/>
</dbReference>
<evidence type="ECO:0000313" key="13">
    <source>
        <dbReference type="Proteomes" id="UP000290975"/>
    </source>
</evidence>
<dbReference type="EMBL" id="BBQY01000001">
    <property type="protein sequence ID" value="GBH28820.1"/>
    <property type="molecule type" value="Genomic_DNA"/>
</dbReference>
<evidence type="ECO:0000256" key="6">
    <source>
        <dbReference type="ARBA" id="ARBA00023134"/>
    </source>
</evidence>
<feature type="binding site" evidence="10">
    <location>
        <position position="328"/>
    </location>
    <ligand>
        <name>GMP</name>
        <dbReference type="ChEBI" id="CHEBI:58115"/>
    </ligand>
</feature>
<keyword evidence="5" id="KW-0692">RNA repair</keyword>
<feature type="binding site" evidence="11">
    <location>
        <position position="87"/>
    </location>
    <ligand>
        <name>Mn(2+)</name>
        <dbReference type="ChEBI" id="CHEBI:29035"/>
        <label>1</label>
    </ligand>
</feature>
<dbReference type="PANTHER" id="PTHR43749">
    <property type="entry name" value="RNA-SPLICING LIGASE RTCB"/>
    <property type="match status" value="1"/>
</dbReference>
<keyword evidence="3 11" id="KW-0479">Metal-binding</keyword>
<dbReference type="GO" id="GO:0170057">
    <property type="term" value="F:RNA ligase (GTP) activity"/>
    <property type="evidence" value="ECO:0007669"/>
    <property type="project" value="UniProtKB-EC"/>
</dbReference>
<dbReference type="GO" id="GO:0006396">
    <property type="term" value="P:RNA processing"/>
    <property type="evidence" value="ECO:0007669"/>
    <property type="project" value="InterPro"/>
</dbReference>
<feature type="binding site" evidence="10">
    <location>
        <begin position="179"/>
        <end position="183"/>
    </location>
    <ligand>
        <name>GMP</name>
        <dbReference type="ChEBI" id="CHEBI:58115"/>
    </ligand>
</feature>
<gene>
    <name evidence="12" type="ORF">MBESOW_P0073</name>
</gene>
<evidence type="ECO:0000256" key="2">
    <source>
        <dbReference type="ARBA" id="ARBA00022598"/>
    </source>
</evidence>
<feature type="binding site" evidence="10">
    <location>
        <position position="415"/>
    </location>
    <ligand>
        <name>GMP</name>
        <dbReference type="ChEBI" id="CHEBI:58115"/>
    </ligand>
</feature>
<feature type="binding site" evidence="11">
    <location>
        <position position="180"/>
    </location>
    <ligand>
        <name>Mn(2+)</name>
        <dbReference type="ChEBI" id="CHEBI:29035"/>
        <label>1</label>
    </ligand>
</feature>
<feature type="binding site" evidence="11">
    <location>
        <position position="197"/>
    </location>
    <ligand>
        <name>Mn(2+)</name>
        <dbReference type="ChEBI" id="CHEBI:29035"/>
        <label>2</label>
    </ligand>
</feature>
<feature type="binding site" evidence="10">
    <location>
        <begin position="289"/>
        <end position="290"/>
    </location>
    <ligand>
        <name>GMP</name>
        <dbReference type="ChEBI" id="CHEBI:58115"/>
    </ligand>
</feature>
<organism evidence="12 13">
    <name type="scientific">Sphingobium xenophagum</name>
    <dbReference type="NCBI Taxonomy" id="121428"/>
    <lineage>
        <taxon>Bacteria</taxon>
        <taxon>Pseudomonadati</taxon>
        <taxon>Pseudomonadota</taxon>
        <taxon>Alphaproteobacteria</taxon>
        <taxon>Sphingomonadales</taxon>
        <taxon>Sphingomonadaceae</taxon>
        <taxon>Sphingobium</taxon>
    </lineage>
</organism>
<dbReference type="Gene3D" id="3.90.1860.10">
    <property type="entry name" value="tRNA-splicing ligase RtcB"/>
    <property type="match status" value="1"/>
</dbReference>
<evidence type="ECO:0000256" key="9">
    <source>
        <dbReference type="PIRSR" id="PIRSR601233-1"/>
    </source>
</evidence>